<keyword evidence="2" id="KW-0812">Transmembrane</keyword>
<evidence type="ECO:0000256" key="1">
    <source>
        <dbReference type="SAM" id="MobiDB-lite"/>
    </source>
</evidence>
<dbReference type="AlphaFoldDB" id="A0A6A4Y897"/>
<feature type="transmembrane region" description="Helical" evidence="2">
    <location>
        <begin position="178"/>
        <end position="196"/>
    </location>
</feature>
<name>A0A6A4Y897_9STRA</name>
<gene>
    <name evidence="3" type="ORF">As57867_017018</name>
</gene>
<organism evidence="3">
    <name type="scientific">Aphanomyces stellatus</name>
    <dbReference type="NCBI Taxonomy" id="120398"/>
    <lineage>
        <taxon>Eukaryota</taxon>
        <taxon>Sar</taxon>
        <taxon>Stramenopiles</taxon>
        <taxon>Oomycota</taxon>
        <taxon>Saprolegniomycetes</taxon>
        <taxon>Saprolegniales</taxon>
        <taxon>Verrucalvaceae</taxon>
        <taxon>Aphanomyces</taxon>
    </lineage>
</organism>
<keyword evidence="2" id="KW-0472">Membrane</keyword>
<proteinExistence type="predicted"/>
<feature type="transmembrane region" description="Helical" evidence="2">
    <location>
        <begin position="65"/>
        <end position="84"/>
    </location>
</feature>
<evidence type="ECO:0000313" key="3">
    <source>
        <dbReference type="EMBL" id="KAF0691756.1"/>
    </source>
</evidence>
<sequence>MGEKEKTARRAPTSMQDNKDNTPMHGVFAAAPSPSSKDGPPILEESYRSARLSCLQFVDSRKWHYFLMFLLFVDLFGNCVAVSFTSQTNFYKYGLKARLCSCGFTAFAIFDMLVRVMSLRAAMLRNNPSVLDVSALVLLGLSLVARFWKADDPDKVVIIEDGFIDKYEKFHAYHINQIEQYLTAVYCFFVAIRIILKPRSRTFSKKLHKYANHDNLRISMSSLRASLRRIPGITAVAVEMMETDLVIICGRDEGNMSREELMQFLQKALLYRPKDLSANAFLAHLRDIDAQSNHAAY</sequence>
<evidence type="ECO:0000256" key="2">
    <source>
        <dbReference type="SAM" id="Phobius"/>
    </source>
</evidence>
<feature type="region of interest" description="Disordered" evidence="1">
    <location>
        <begin position="1"/>
        <end position="39"/>
    </location>
</feature>
<keyword evidence="2" id="KW-1133">Transmembrane helix</keyword>
<comment type="caution">
    <text evidence="3">The sequence shown here is derived from an EMBL/GenBank/DDBJ whole genome shotgun (WGS) entry which is preliminary data.</text>
</comment>
<feature type="non-terminal residue" evidence="3">
    <location>
        <position position="297"/>
    </location>
</feature>
<dbReference type="EMBL" id="VJMH01006022">
    <property type="protein sequence ID" value="KAF0691756.1"/>
    <property type="molecule type" value="Genomic_DNA"/>
</dbReference>
<feature type="transmembrane region" description="Helical" evidence="2">
    <location>
        <begin position="96"/>
        <end position="117"/>
    </location>
</feature>
<feature type="transmembrane region" description="Helical" evidence="2">
    <location>
        <begin position="129"/>
        <end position="148"/>
    </location>
</feature>
<reference evidence="3" key="1">
    <citation type="submission" date="2019-06" db="EMBL/GenBank/DDBJ databases">
        <title>Genomics analysis of Aphanomyces spp. identifies a new class of oomycete effector associated with host adaptation.</title>
        <authorList>
            <person name="Gaulin E."/>
        </authorList>
    </citation>
    <scope>NUCLEOTIDE SEQUENCE</scope>
    <source>
        <strain evidence="3">CBS 578.67</strain>
    </source>
</reference>
<protein>
    <submittedName>
        <fullName evidence="3">Uncharacterized protein</fullName>
    </submittedName>
</protein>
<accession>A0A6A4Y897</accession>